<protein>
    <recommendedName>
        <fullName evidence="3">DUF1993 domain-containing protein</fullName>
    </recommendedName>
</protein>
<dbReference type="SUPFAM" id="SSF109854">
    <property type="entry name" value="DinB/YfiT-like putative metalloenzymes"/>
    <property type="match status" value="1"/>
</dbReference>
<dbReference type="InterPro" id="IPR034660">
    <property type="entry name" value="DinB/YfiT-like"/>
</dbReference>
<dbReference type="EMBL" id="BMYJ01000001">
    <property type="protein sequence ID" value="GHC45721.1"/>
    <property type="molecule type" value="Genomic_DNA"/>
</dbReference>
<dbReference type="Proteomes" id="UP000638981">
    <property type="component" value="Unassembled WGS sequence"/>
</dbReference>
<comment type="caution">
    <text evidence="1">The sequence shown here is derived from an EMBL/GenBank/DDBJ whole genome shotgun (WGS) entry which is preliminary data.</text>
</comment>
<evidence type="ECO:0000313" key="1">
    <source>
        <dbReference type="EMBL" id="GHC45721.1"/>
    </source>
</evidence>
<dbReference type="PANTHER" id="PTHR36922:SF1">
    <property type="entry name" value="DUF1993 DOMAIN-CONTAINING PROTEIN"/>
    <property type="match status" value="1"/>
</dbReference>
<proteinExistence type="predicted"/>
<reference evidence="1" key="2">
    <citation type="submission" date="2020-09" db="EMBL/GenBank/DDBJ databases">
        <authorList>
            <person name="Sun Q."/>
            <person name="Kim S."/>
        </authorList>
    </citation>
    <scope>NUCLEOTIDE SEQUENCE</scope>
    <source>
        <strain evidence="1">KCTC 23310</strain>
    </source>
</reference>
<reference evidence="1" key="1">
    <citation type="journal article" date="2014" name="Int. J. Syst. Evol. Microbiol.">
        <title>Complete genome sequence of Corynebacterium casei LMG S-19264T (=DSM 44701T), isolated from a smear-ripened cheese.</title>
        <authorList>
            <consortium name="US DOE Joint Genome Institute (JGI-PGF)"/>
            <person name="Walter F."/>
            <person name="Albersmeier A."/>
            <person name="Kalinowski J."/>
            <person name="Ruckert C."/>
        </authorList>
    </citation>
    <scope>NUCLEOTIDE SEQUENCE</scope>
    <source>
        <strain evidence="1">KCTC 23310</strain>
    </source>
</reference>
<dbReference type="RefSeq" id="WP_189409859.1">
    <property type="nucleotide sequence ID" value="NZ_BMYJ01000001.1"/>
</dbReference>
<sequence>MTVSFFDLGVPTFLQTVRSVGVCLDKATVHCRETGTDPDELVSARLFPDMAPFFFQIECIDNYSVWGLDAIRGSVFNPPDLVGPVPFRALQARISGTEAALTNLTPEEVNAWSGKKLDMQIHTDPQKTAFVAETYLLSFLLPNFYFHAVTAYDILRAQGVPIGKRDFEGQLRSNIR</sequence>
<dbReference type="Pfam" id="PF09351">
    <property type="entry name" value="DUF1993"/>
    <property type="match status" value="1"/>
</dbReference>
<name>A0A918TEY6_9RHOB</name>
<gene>
    <name evidence="1" type="ORF">GCM10007315_04030</name>
</gene>
<keyword evidence="2" id="KW-1185">Reference proteome</keyword>
<accession>A0A918TEY6</accession>
<dbReference type="AlphaFoldDB" id="A0A918TEY6"/>
<organism evidence="1 2">
    <name type="scientific">Neogemmobacter tilapiae</name>
    <dbReference type="NCBI Taxonomy" id="875041"/>
    <lineage>
        <taxon>Bacteria</taxon>
        <taxon>Pseudomonadati</taxon>
        <taxon>Pseudomonadota</taxon>
        <taxon>Alphaproteobacteria</taxon>
        <taxon>Rhodobacterales</taxon>
        <taxon>Paracoccaceae</taxon>
        <taxon>Neogemmobacter</taxon>
    </lineage>
</organism>
<dbReference type="Gene3D" id="1.20.120.450">
    <property type="entry name" value="dinb family like domain"/>
    <property type="match status" value="1"/>
</dbReference>
<dbReference type="InterPro" id="IPR018531">
    <property type="entry name" value="DUF1993"/>
</dbReference>
<dbReference type="PANTHER" id="PTHR36922">
    <property type="entry name" value="BLL2446 PROTEIN"/>
    <property type="match status" value="1"/>
</dbReference>
<evidence type="ECO:0000313" key="2">
    <source>
        <dbReference type="Proteomes" id="UP000638981"/>
    </source>
</evidence>
<evidence type="ECO:0008006" key="3">
    <source>
        <dbReference type="Google" id="ProtNLM"/>
    </source>
</evidence>